<protein>
    <submittedName>
        <fullName evidence="1">Uncharacterized protein</fullName>
    </submittedName>
</protein>
<comment type="caution">
    <text evidence="1">The sequence shown here is derived from an EMBL/GenBank/DDBJ whole genome shotgun (WGS) entry which is preliminary data.</text>
</comment>
<reference evidence="1" key="1">
    <citation type="journal article" date="2015" name="Nature">
        <title>Complex archaea that bridge the gap between prokaryotes and eukaryotes.</title>
        <authorList>
            <person name="Spang A."/>
            <person name="Saw J.H."/>
            <person name="Jorgensen S.L."/>
            <person name="Zaremba-Niedzwiedzka K."/>
            <person name="Martijn J."/>
            <person name="Lind A.E."/>
            <person name="van Eijk R."/>
            <person name="Schleper C."/>
            <person name="Guy L."/>
            <person name="Ettema T.J."/>
        </authorList>
    </citation>
    <scope>NUCLEOTIDE SEQUENCE</scope>
</reference>
<accession>A0A0F9NBG5</accession>
<sequence>MDKEIEKKTKRIAVLSELLTSLQEKKRKIFLLNKYDFDDKNAHYMSVEFGGGSAHAKLILTNNKDANKFTDFVTHFIDGEIIAIELELAILIK</sequence>
<proteinExistence type="predicted"/>
<gene>
    <name evidence="1" type="ORF">LCGC14_1282080</name>
</gene>
<name>A0A0F9NBG5_9ZZZZ</name>
<dbReference type="EMBL" id="LAZR01007301">
    <property type="protein sequence ID" value="KKM86135.1"/>
    <property type="molecule type" value="Genomic_DNA"/>
</dbReference>
<organism evidence="1">
    <name type="scientific">marine sediment metagenome</name>
    <dbReference type="NCBI Taxonomy" id="412755"/>
    <lineage>
        <taxon>unclassified sequences</taxon>
        <taxon>metagenomes</taxon>
        <taxon>ecological metagenomes</taxon>
    </lineage>
</organism>
<dbReference type="AlphaFoldDB" id="A0A0F9NBG5"/>
<evidence type="ECO:0000313" key="1">
    <source>
        <dbReference type="EMBL" id="KKM86135.1"/>
    </source>
</evidence>